<evidence type="ECO:0000256" key="8">
    <source>
        <dbReference type="ARBA" id="ARBA00023303"/>
    </source>
</evidence>
<evidence type="ECO:0000313" key="11">
    <source>
        <dbReference type="Proteomes" id="UP001190700"/>
    </source>
</evidence>
<evidence type="ECO:0000256" key="9">
    <source>
        <dbReference type="PROSITE-ProRule" id="PRU00023"/>
    </source>
</evidence>
<keyword evidence="5" id="KW-0677">Repeat</keyword>
<keyword evidence="3" id="KW-1003">Cell membrane</keyword>
<evidence type="ECO:0000313" key="10">
    <source>
        <dbReference type="EMBL" id="KAK3255961.1"/>
    </source>
</evidence>
<dbReference type="InterPro" id="IPR036770">
    <property type="entry name" value="Ankyrin_rpt-contain_sf"/>
</dbReference>
<keyword evidence="3" id="KW-0472">Membrane</keyword>
<keyword evidence="6" id="KW-0106">Calcium</keyword>
<evidence type="ECO:0000256" key="4">
    <source>
        <dbReference type="ARBA" id="ARBA00022568"/>
    </source>
</evidence>
<dbReference type="PANTHER" id="PTHR10582:SF2">
    <property type="entry name" value="INACTIVE"/>
    <property type="match status" value="1"/>
</dbReference>
<evidence type="ECO:0000256" key="1">
    <source>
        <dbReference type="ARBA" id="ARBA00004651"/>
    </source>
</evidence>
<comment type="caution">
    <text evidence="10">The sequence shown here is derived from an EMBL/GenBank/DDBJ whole genome shotgun (WGS) entry which is preliminary data.</text>
</comment>
<gene>
    <name evidence="10" type="ORF">CYMTET_34882</name>
</gene>
<dbReference type="SUPFAM" id="SSF48403">
    <property type="entry name" value="Ankyrin repeat"/>
    <property type="match status" value="1"/>
</dbReference>
<reference evidence="10 11" key="1">
    <citation type="journal article" date="2015" name="Genome Biol. Evol.">
        <title>Comparative Genomics of a Bacterivorous Green Alga Reveals Evolutionary Causalities and Consequences of Phago-Mixotrophic Mode of Nutrition.</title>
        <authorList>
            <person name="Burns J.A."/>
            <person name="Paasch A."/>
            <person name="Narechania A."/>
            <person name="Kim E."/>
        </authorList>
    </citation>
    <scope>NUCLEOTIDE SEQUENCE [LARGE SCALE GENOMIC DNA]</scope>
    <source>
        <strain evidence="10 11">PLY_AMNH</strain>
    </source>
</reference>
<dbReference type="Pfam" id="PF12796">
    <property type="entry name" value="Ank_2"/>
    <property type="match status" value="1"/>
</dbReference>
<feature type="repeat" description="ANK" evidence="9">
    <location>
        <begin position="72"/>
        <end position="104"/>
    </location>
</feature>
<keyword evidence="2" id="KW-0813">Transport</keyword>
<dbReference type="InterPro" id="IPR002110">
    <property type="entry name" value="Ankyrin_rpt"/>
</dbReference>
<dbReference type="Gene3D" id="1.25.40.20">
    <property type="entry name" value="Ankyrin repeat-containing domain"/>
    <property type="match status" value="1"/>
</dbReference>
<evidence type="ECO:0000256" key="3">
    <source>
        <dbReference type="ARBA" id="ARBA00022475"/>
    </source>
</evidence>
<dbReference type="SMART" id="SM00248">
    <property type="entry name" value="ANK"/>
    <property type="match status" value="2"/>
</dbReference>
<protein>
    <submittedName>
        <fullName evidence="10">Uncharacterized protein</fullName>
    </submittedName>
</protein>
<evidence type="ECO:0000256" key="5">
    <source>
        <dbReference type="ARBA" id="ARBA00022737"/>
    </source>
</evidence>
<dbReference type="PANTHER" id="PTHR10582">
    <property type="entry name" value="TRANSIENT RECEPTOR POTENTIAL ION CHANNEL PROTEIN"/>
    <property type="match status" value="1"/>
</dbReference>
<name>A0AAE0KPF2_9CHLO</name>
<keyword evidence="4" id="KW-0109">Calcium transport</keyword>
<accession>A0AAE0KPF2</accession>
<dbReference type="EMBL" id="LGRX02022090">
    <property type="protein sequence ID" value="KAK3255961.1"/>
    <property type="molecule type" value="Genomic_DNA"/>
</dbReference>
<keyword evidence="8" id="KW-0407">Ion channel</keyword>
<dbReference type="PROSITE" id="PS50088">
    <property type="entry name" value="ANK_REPEAT"/>
    <property type="match status" value="1"/>
</dbReference>
<proteinExistence type="predicted"/>
<keyword evidence="11" id="KW-1185">Reference proteome</keyword>
<evidence type="ECO:0000256" key="7">
    <source>
        <dbReference type="ARBA" id="ARBA00023065"/>
    </source>
</evidence>
<dbReference type="AlphaFoldDB" id="A0AAE0KPF2"/>
<dbReference type="PROSITE" id="PS50297">
    <property type="entry name" value="ANK_REP_REGION"/>
    <property type="match status" value="1"/>
</dbReference>
<evidence type="ECO:0000256" key="6">
    <source>
        <dbReference type="ARBA" id="ARBA00022837"/>
    </source>
</evidence>
<dbReference type="GO" id="GO:0005216">
    <property type="term" value="F:monoatomic ion channel activity"/>
    <property type="evidence" value="ECO:0007669"/>
    <property type="project" value="InterPro"/>
</dbReference>
<keyword evidence="9" id="KW-0040">ANK repeat</keyword>
<comment type="subcellular location">
    <subcellularLocation>
        <location evidence="1">Cell membrane</location>
        <topology evidence="1">Multi-pass membrane protein</topology>
    </subcellularLocation>
</comment>
<dbReference type="Proteomes" id="UP001190700">
    <property type="component" value="Unassembled WGS sequence"/>
</dbReference>
<organism evidence="10 11">
    <name type="scientific">Cymbomonas tetramitiformis</name>
    <dbReference type="NCBI Taxonomy" id="36881"/>
    <lineage>
        <taxon>Eukaryota</taxon>
        <taxon>Viridiplantae</taxon>
        <taxon>Chlorophyta</taxon>
        <taxon>Pyramimonadophyceae</taxon>
        <taxon>Pyramimonadales</taxon>
        <taxon>Pyramimonadaceae</taxon>
        <taxon>Cymbomonas</taxon>
    </lineage>
</organism>
<dbReference type="GO" id="GO:0005886">
    <property type="term" value="C:plasma membrane"/>
    <property type="evidence" value="ECO:0007669"/>
    <property type="project" value="UniProtKB-SubCell"/>
</dbReference>
<sequence length="159" mass="17321">MFSVHGEDSLRILLCTEDSGSLCTCEIRRVLFGHGEDLSCSLVHSEDSSCFLVYGEDCSFVYGEDSSCARVHGEYPLSFAVSTGSNSMVQYLVSKGADVNANCDRYGHFAVHMAVVHRNSQMYTFLVDQCGASQAVRNRSGYTPLELAARLLESAVPGD</sequence>
<evidence type="ECO:0000256" key="2">
    <source>
        <dbReference type="ARBA" id="ARBA00022448"/>
    </source>
</evidence>
<dbReference type="GO" id="GO:0098703">
    <property type="term" value="P:calcium ion import across plasma membrane"/>
    <property type="evidence" value="ECO:0007669"/>
    <property type="project" value="TreeGrafter"/>
</dbReference>
<dbReference type="InterPro" id="IPR024862">
    <property type="entry name" value="TRPV"/>
</dbReference>
<keyword evidence="7" id="KW-0406">Ion transport</keyword>